<dbReference type="STRING" id="626523.GCWU000342_01289"/>
<evidence type="ECO:0000256" key="15">
    <source>
        <dbReference type="ARBA" id="ARBA00023268"/>
    </source>
</evidence>
<comment type="catalytic activity">
    <reaction evidence="1">
        <text>chorismate = prephenate</text>
        <dbReference type="Rhea" id="RHEA:13897"/>
        <dbReference type="ChEBI" id="CHEBI:29748"/>
        <dbReference type="ChEBI" id="CHEBI:29934"/>
        <dbReference type="EC" id="5.4.99.5"/>
    </reaction>
</comment>
<evidence type="ECO:0000256" key="5">
    <source>
        <dbReference type="ARBA" id="ARBA00004817"/>
    </source>
</evidence>
<protein>
    <recommendedName>
        <fullName evidence="7">Bifunctional chorismate mutase/prephenate dehydratase</fullName>
        <ecNumber evidence="6">4.2.1.51</ecNumber>
    </recommendedName>
    <alternativeName>
        <fullName evidence="17">Chorismate mutase-prephenate dehydratase</fullName>
    </alternativeName>
    <alternativeName>
        <fullName evidence="8">Prephenate dehydratase</fullName>
    </alternativeName>
    <alternativeName>
        <fullName evidence="16">p-protein</fullName>
    </alternativeName>
</protein>
<gene>
    <name evidence="23" type="ORF">GCWU000342_01289</name>
</gene>
<dbReference type="PANTHER" id="PTHR21022">
    <property type="entry name" value="PREPHENATE DEHYDRATASE P PROTEIN"/>
    <property type="match status" value="1"/>
</dbReference>
<comment type="pathway">
    <text evidence="4">Amino-acid biosynthesis; L-phenylalanine biosynthesis; phenylpyruvate from prephenate: step 1/1.</text>
</comment>
<dbReference type="PROSITE" id="PS51671">
    <property type="entry name" value="ACT"/>
    <property type="match status" value="1"/>
</dbReference>
<dbReference type="InterPro" id="IPR036263">
    <property type="entry name" value="Chorismate_II_sf"/>
</dbReference>
<dbReference type="GO" id="GO:0009094">
    <property type="term" value="P:L-phenylalanine biosynthetic process"/>
    <property type="evidence" value="ECO:0007669"/>
    <property type="project" value="UniProtKB-UniPathway"/>
</dbReference>
<dbReference type="SUPFAM" id="SSF55021">
    <property type="entry name" value="ACT-like"/>
    <property type="match status" value="1"/>
</dbReference>
<dbReference type="InterPro" id="IPR036979">
    <property type="entry name" value="CM_dom_sf"/>
</dbReference>
<keyword evidence="15" id="KW-0511">Multifunctional enzyme</keyword>
<keyword evidence="12" id="KW-0584">Phenylalanine biosynthesis</keyword>
<evidence type="ECO:0000256" key="17">
    <source>
        <dbReference type="ARBA" id="ARBA00031520"/>
    </source>
</evidence>
<dbReference type="AlphaFoldDB" id="C4GBI6"/>
<evidence type="ECO:0000256" key="1">
    <source>
        <dbReference type="ARBA" id="ARBA00000824"/>
    </source>
</evidence>
<comment type="pathway">
    <text evidence="5">Metabolic intermediate biosynthesis; prephenate biosynthesis; prephenate from chorismate: step 1/1.</text>
</comment>
<dbReference type="SUPFAM" id="SSF53850">
    <property type="entry name" value="Periplasmic binding protein-like II"/>
    <property type="match status" value="1"/>
</dbReference>
<dbReference type="eggNOG" id="COG0077">
    <property type="taxonomic scope" value="Bacteria"/>
</dbReference>
<feature type="domain" description="Chorismate mutase" evidence="20">
    <location>
        <begin position="8"/>
        <end position="98"/>
    </location>
</feature>
<keyword evidence="13" id="KW-0413">Isomerase</keyword>
<evidence type="ECO:0000256" key="9">
    <source>
        <dbReference type="ARBA" id="ARBA00022490"/>
    </source>
</evidence>
<dbReference type="PROSITE" id="PS51168">
    <property type="entry name" value="CHORISMATE_MUT_2"/>
    <property type="match status" value="1"/>
</dbReference>
<dbReference type="SMART" id="SM00830">
    <property type="entry name" value="CM_2"/>
    <property type="match status" value="1"/>
</dbReference>
<dbReference type="InterPro" id="IPR002701">
    <property type="entry name" value="CM_II_prokaryot"/>
</dbReference>
<name>C4GBI6_9FIRM</name>
<dbReference type="PROSITE" id="PS00858">
    <property type="entry name" value="PREPHENATE_DEHYDR_2"/>
    <property type="match status" value="1"/>
</dbReference>
<dbReference type="InterPro" id="IPR008242">
    <property type="entry name" value="Chor_mutase/pphenate_deHydtase"/>
</dbReference>
<keyword evidence="14 23" id="KW-0456">Lyase</keyword>
<evidence type="ECO:0000256" key="11">
    <source>
        <dbReference type="ARBA" id="ARBA00023141"/>
    </source>
</evidence>
<comment type="subcellular location">
    <subcellularLocation>
        <location evidence="3">Cytoplasm</location>
    </subcellularLocation>
</comment>
<dbReference type="InterPro" id="IPR002912">
    <property type="entry name" value="ACT_dom"/>
</dbReference>
<evidence type="ECO:0000256" key="10">
    <source>
        <dbReference type="ARBA" id="ARBA00022605"/>
    </source>
</evidence>
<feature type="site" description="Essential for prephenate dehydratase activity" evidence="19">
    <location>
        <position position="293"/>
    </location>
</feature>
<dbReference type="UniPathway" id="UPA00120">
    <property type="reaction ID" value="UER00203"/>
</dbReference>
<dbReference type="GO" id="GO:0005737">
    <property type="term" value="C:cytoplasm"/>
    <property type="evidence" value="ECO:0007669"/>
    <property type="project" value="UniProtKB-SubCell"/>
</dbReference>
<evidence type="ECO:0000256" key="6">
    <source>
        <dbReference type="ARBA" id="ARBA00013147"/>
    </source>
</evidence>
<dbReference type="PROSITE" id="PS00857">
    <property type="entry name" value="PREPHENATE_DEHYDR_1"/>
    <property type="match status" value="1"/>
</dbReference>
<feature type="domain" description="ACT" evidence="22">
    <location>
        <begin position="312"/>
        <end position="388"/>
    </location>
</feature>
<dbReference type="PANTHER" id="PTHR21022:SF19">
    <property type="entry name" value="PREPHENATE DEHYDRATASE-RELATED"/>
    <property type="match status" value="1"/>
</dbReference>
<reference evidence="23" key="1">
    <citation type="submission" date="2009-04" db="EMBL/GenBank/DDBJ databases">
        <authorList>
            <person name="Weinstock G."/>
            <person name="Sodergren E."/>
            <person name="Clifton S."/>
            <person name="Fulton L."/>
            <person name="Fulton B."/>
            <person name="Courtney L."/>
            <person name="Fronick C."/>
            <person name="Harrison M."/>
            <person name="Strong C."/>
            <person name="Farmer C."/>
            <person name="Delahaunty K."/>
            <person name="Markovic C."/>
            <person name="Hall O."/>
            <person name="Minx P."/>
            <person name="Tomlinson C."/>
            <person name="Mitreva M."/>
            <person name="Nelson J."/>
            <person name="Hou S."/>
            <person name="Wollam A."/>
            <person name="Pepin K.H."/>
            <person name="Johnson M."/>
            <person name="Bhonagiri V."/>
            <person name="Nash W.E."/>
            <person name="Warren W."/>
            <person name="Chinwalla A."/>
            <person name="Mardis E.R."/>
            <person name="Wilson R.K."/>
        </authorList>
    </citation>
    <scope>NUCLEOTIDE SEQUENCE [LARGE SCALE GENOMIC DNA]</scope>
    <source>
        <strain evidence="23">DSM 14600</strain>
    </source>
</reference>
<dbReference type="InterPro" id="IPR001086">
    <property type="entry name" value="Preph_deHydtase"/>
</dbReference>
<evidence type="ECO:0000259" key="21">
    <source>
        <dbReference type="PROSITE" id="PS51171"/>
    </source>
</evidence>
<dbReference type="GO" id="GO:0004664">
    <property type="term" value="F:prephenate dehydratase activity"/>
    <property type="evidence" value="ECO:0007669"/>
    <property type="project" value="UniProtKB-EC"/>
</dbReference>
<dbReference type="Gene3D" id="3.30.70.260">
    <property type="match status" value="1"/>
</dbReference>
<dbReference type="EMBL" id="ACIP02000002">
    <property type="protein sequence ID" value="EEP28479.1"/>
    <property type="molecule type" value="Genomic_DNA"/>
</dbReference>
<keyword evidence="10" id="KW-0028">Amino-acid biosynthesis</keyword>
<keyword evidence="24" id="KW-1185">Reference proteome</keyword>
<evidence type="ECO:0000256" key="16">
    <source>
        <dbReference type="ARBA" id="ARBA00031175"/>
    </source>
</evidence>
<feature type="domain" description="Prephenate dehydratase" evidence="21">
    <location>
        <begin position="121"/>
        <end position="300"/>
    </location>
</feature>
<evidence type="ECO:0000256" key="19">
    <source>
        <dbReference type="PIRSR" id="PIRSR001500-2"/>
    </source>
</evidence>
<evidence type="ECO:0000259" key="20">
    <source>
        <dbReference type="PROSITE" id="PS51168"/>
    </source>
</evidence>
<evidence type="ECO:0000256" key="13">
    <source>
        <dbReference type="ARBA" id="ARBA00023235"/>
    </source>
</evidence>
<dbReference type="CDD" id="cd04905">
    <property type="entry name" value="ACT_CM-PDT"/>
    <property type="match status" value="1"/>
</dbReference>
<evidence type="ECO:0000313" key="24">
    <source>
        <dbReference type="Proteomes" id="UP000003494"/>
    </source>
</evidence>
<evidence type="ECO:0000256" key="12">
    <source>
        <dbReference type="ARBA" id="ARBA00023222"/>
    </source>
</evidence>
<dbReference type="InterPro" id="IPR045865">
    <property type="entry name" value="ACT-like_dom_sf"/>
</dbReference>
<accession>C4GBI6</accession>
<comment type="catalytic activity">
    <reaction evidence="18">
        <text>prephenate + H(+) = 3-phenylpyruvate + CO2 + H2O</text>
        <dbReference type="Rhea" id="RHEA:21648"/>
        <dbReference type="ChEBI" id="CHEBI:15377"/>
        <dbReference type="ChEBI" id="CHEBI:15378"/>
        <dbReference type="ChEBI" id="CHEBI:16526"/>
        <dbReference type="ChEBI" id="CHEBI:18005"/>
        <dbReference type="ChEBI" id="CHEBI:29934"/>
        <dbReference type="EC" id="4.2.1.51"/>
    </reaction>
</comment>
<proteinExistence type="predicted"/>
<dbReference type="SUPFAM" id="SSF48600">
    <property type="entry name" value="Chorismate mutase II"/>
    <property type="match status" value="1"/>
</dbReference>
<evidence type="ECO:0000256" key="14">
    <source>
        <dbReference type="ARBA" id="ARBA00023239"/>
    </source>
</evidence>
<comment type="caution">
    <text evidence="23">The sequence shown here is derived from an EMBL/GenBank/DDBJ whole genome shotgun (WGS) entry which is preliminary data.</text>
</comment>
<dbReference type="UniPathway" id="UPA00121">
    <property type="reaction ID" value="UER00345"/>
</dbReference>
<dbReference type="PROSITE" id="PS51171">
    <property type="entry name" value="PREPHENATE_DEHYDR_3"/>
    <property type="match status" value="1"/>
</dbReference>
<evidence type="ECO:0000259" key="22">
    <source>
        <dbReference type="PROSITE" id="PS51671"/>
    </source>
</evidence>
<keyword evidence="9" id="KW-0963">Cytoplasm</keyword>
<dbReference type="PIRSF" id="PIRSF001500">
    <property type="entry name" value="Chor_mut_pdt_Ppr"/>
    <property type="match status" value="1"/>
</dbReference>
<evidence type="ECO:0000256" key="7">
    <source>
        <dbReference type="ARBA" id="ARBA00014401"/>
    </source>
</evidence>
<evidence type="ECO:0000256" key="8">
    <source>
        <dbReference type="ARBA" id="ARBA00021872"/>
    </source>
</evidence>
<dbReference type="Pfam" id="PF00800">
    <property type="entry name" value="PDT"/>
    <property type="match status" value="1"/>
</dbReference>
<keyword evidence="11" id="KW-0057">Aromatic amino acid biosynthesis</keyword>
<dbReference type="Proteomes" id="UP000003494">
    <property type="component" value="Unassembled WGS sequence"/>
</dbReference>
<dbReference type="Gene3D" id="1.20.59.10">
    <property type="entry name" value="Chorismate mutase"/>
    <property type="match status" value="1"/>
</dbReference>
<comment type="function">
    <text evidence="2">Catalyzes the Claisen rearrangement of chorismate to prephenate and the decarboxylation/dehydration of prephenate to phenylpyruvate.</text>
</comment>
<evidence type="ECO:0000256" key="18">
    <source>
        <dbReference type="ARBA" id="ARBA00047848"/>
    </source>
</evidence>
<dbReference type="HOGENOM" id="CLU_035008_1_1_9"/>
<evidence type="ECO:0000256" key="4">
    <source>
        <dbReference type="ARBA" id="ARBA00004741"/>
    </source>
</evidence>
<dbReference type="GO" id="GO:0046417">
    <property type="term" value="P:chorismate metabolic process"/>
    <property type="evidence" value="ECO:0007669"/>
    <property type="project" value="InterPro"/>
</dbReference>
<organism evidence="23 24">
    <name type="scientific">Shuttleworthella satelles DSM 14600</name>
    <dbReference type="NCBI Taxonomy" id="626523"/>
    <lineage>
        <taxon>Bacteria</taxon>
        <taxon>Bacillati</taxon>
        <taxon>Bacillota</taxon>
        <taxon>Clostridia</taxon>
        <taxon>Lachnospirales</taxon>
        <taxon>Lachnospiraceae</taxon>
        <taxon>Shuttleworthella</taxon>
    </lineage>
</organism>
<evidence type="ECO:0000256" key="3">
    <source>
        <dbReference type="ARBA" id="ARBA00004496"/>
    </source>
</evidence>
<dbReference type="CDD" id="cd13631">
    <property type="entry name" value="PBP2_Ct-PDT_like"/>
    <property type="match status" value="1"/>
</dbReference>
<dbReference type="EC" id="4.2.1.51" evidence="6"/>
<sequence length="388" mass="44188">MRIDRIRMDGMKDLAESRRRIDEIDARIAELYEERLAISGDVAEYKIANHRPVLDKRREEEKLTRLEAMTDDAFLRQGVRELFEQIMSVSRKKQYRLLAEHGMSEDLGFYEIEDYDFPSARVVYQGVRGAYSQAACKAFFREGCASMEPVETWRDAMEAISNGEADYAVLPVENSTAGIVTENYDLMMEYQAVIVGEQIIRIDHALLGLPGAKISDIRRVYSHPQALAQCEGYLRNIHPDFEAYSLKNTAMAAKKVMEDKDPSQAAIAGSINAQIYGLVVLDQAIQDIKGNETRFIVVSPKREYTSGAKNVSIAFSLPNESGSLYRVLSHFIFNGLSMTRIESRPLRGKKWEYTFFIDFEGNLREEAVMNCLQGLKEETEEMFILGTF</sequence>
<dbReference type="GO" id="GO:0004106">
    <property type="term" value="F:chorismate mutase activity"/>
    <property type="evidence" value="ECO:0007669"/>
    <property type="project" value="UniProtKB-EC"/>
</dbReference>
<evidence type="ECO:0000256" key="2">
    <source>
        <dbReference type="ARBA" id="ARBA00002364"/>
    </source>
</evidence>
<evidence type="ECO:0000313" key="23">
    <source>
        <dbReference type="EMBL" id="EEP28479.1"/>
    </source>
</evidence>
<dbReference type="Gene3D" id="3.40.190.10">
    <property type="entry name" value="Periplasmic binding protein-like II"/>
    <property type="match status" value="2"/>
</dbReference>
<dbReference type="NCBIfam" id="NF008865">
    <property type="entry name" value="PRK11898.1"/>
    <property type="match status" value="1"/>
</dbReference>
<dbReference type="Pfam" id="PF01817">
    <property type="entry name" value="CM_2"/>
    <property type="match status" value="1"/>
</dbReference>
<dbReference type="InterPro" id="IPR018528">
    <property type="entry name" value="Preph_deHydtase_CS"/>
</dbReference>